<keyword evidence="1" id="KW-0732">Signal</keyword>
<dbReference type="AlphaFoldDB" id="A0A7V4U1N1"/>
<gene>
    <name evidence="2" type="ORF">ENK44_11945</name>
</gene>
<evidence type="ECO:0000313" key="2">
    <source>
        <dbReference type="EMBL" id="HGY56411.1"/>
    </source>
</evidence>
<comment type="caution">
    <text evidence="2">The sequence shown here is derived from an EMBL/GenBank/DDBJ whole genome shotgun (WGS) entry which is preliminary data.</text>
</comment>
<reference evidence="2" key="1">
    <citation type="journal article" date="2020" name="mSystems">
        <title>Genome- and Community-Level Interaction Insights into Carbon Utilization and Element Cycling Functions of Hydrothermarchaeota in Hydrothermal Sediment.</title>
        <authorList>
            <person name="Zhou Z."/>
            <person name="Liu Y."/>
            <person name="Xu W."/>
            <person name="Pan J."/>
            <person name="Luo Z.H."/>
            <person name="Li M."/>
        </authorList>
    </citation>
    <scope>NUCLEOTIDE SEQUENCE [LARGE SCALE GENOMIC DNA]</scope>
    <source>
        <strain evidence="2">HyVt-577</strain>
    </source>
</reference>
<proteinExistence type="predicted"/>
<dbReference type="EMBL" id="DRQG01000109">
    <property type="protein sequence ID" value="HGY56411.1"/>
    <property type="molecule type" value="Genomic_DNA"/>
</dbReference>
<protein>
    <submittedName>
        <fullName evidence="2">Uncharacterized protein</fullName>
    </submittedName>
</protein>
<evidence type="ECO:0000256" key="1">
    <source>
        <dbReference type="SAM" id="SignalP"/>
    </source>
</evidence>
<accession>A0A7V4U1N1</accession>
<dbReference type="Proteomes" id="UP000885779">
    <property type="component" value="Unassembled WGS sequence"/>
</dbReference>
<feature type="signal peptide" evidence="1">
    <location>
        <begin position="1"/>
        <end position="23"/>
    </location>
</feature>
<organism evidence="2">
    <name type="scientific">Caldithrix abyssi</name>
    <dbReference type="NCBI Taxonomy" id="187145"/>
    <lineage>
        <taxon>Bacteria</taxon>
        <taxon>Pseudomonadati</taxon>
        <taxon>Calditrichota</taxon>
        <taxon>Calditrichia</taxon>
        <taxon>Calditrichales</taxon>
        <taxon>Calditrichaceae</taxon>
        <taxon>Caldithrix</taxon>
    </lineage>
</organism>
<sequence>MRFNSVFSRLVMSLILFSCQELARDNPLDPKNPDSQTSSVVLIEAFVNTVVTPVQYNIWSLEAGEAFQEEYGSDVILVQYHRDILQDTVLADDPYNNFSDHLAEQFDALQKDYVDFMGGAPRGVPDIFINGVTDRISGASSAQTVKDRLKGAIQNLLNDENRFLIQPEVTTNAQSLHISCRVVALGNQEAGPLLLKIIFLKDFGQANFHHVAIGLVSDVRIDKIEAGSYWEKTIGDFTLSEESSAVAFSLTDENGLQHYQSRRVVLQ</sequence>
<feature type="chain" id="PRO_5030941727" evidence="1">
    <location>
        <begin position="24"/>
        <end position="267"/>
    </location>
</feature>
<name>A0A7V4U1N1_CALAY</name>